<evidence type="ECO:0000313" key="1">
    <source>
        <dbReference type="EMBL" id="CAB4550461.1"/>
    </source>
</evidence>
<gene>
    <name evidence="1" type="ORF">UFOPK1358_01592</name>
</gene>
<dbReference type="AlphaFoldDB" id="A0A6J6CGC4"/>
<proteinExistence type="predicted"/>
<protein>
    <submittedName>
        <fullName evidence="1">Unannotated protein</fullName>
    </submittedName>
</protein>
<reference evidence="1" key="1">
    <citation type="submission" date="2020-05" db="EMBL/GenBank/DDBJ databases">
        <authorList>
            <person name="Chiriac C."/>
            <person name="Salcher M."/>
            <person name="Ghai R."/>
            <person name="Kavagutti S V."/>
        </authorList>
    </citation>
    <scope>NUCLEOTIDE SEQUENCE</scope>
</reference>
<accession>A0A6J6CGC4</accession>
<name>A0A6J6CGC4_9ZZZZ</name>
<organism evidence="1">
    <name type="scientific">freshwater metagenome</name>
    <dbReference type="NCBI Taxonomy" id="449393"/>
    <lineage>
        <taxon>unclassified sequences</taxon>
        <taxon>metagenomes</taxon>
        <taxon>ecological metagenomes</taxon>
    </lineage>
</organism>
<dbReference type="EMBL" id="CAEZSF010000189">
    <property type="protein sequence ID" value="CAB4550461.1"/>
    <property type="molecule type" value="Genomic_DNA"/>
</dbReference>
<sequence length="87" mass="8867">MSVSQSVGGILCPGPLRGFRLVTIHLCGLPVAAAALPEGITLADELPEPLLDLAPGGGYQAAEIAPDAGALLPHRFTLACSQQPPKE</sequence>